<proteinExistence type="predicted"/>
<dbReference type="InterPro" id="IPR036390">
    <property type="entry name" value="WH_DNA-bd_sf"/>
</dbReference>
<keyword evidence="6" id="KW-1185">Reference proteome</keyword>
<keyword evidence="1" id="KW-0805">Transcription regulation</keyword>
<dbReference type="SUPFAM" id="SSF48008">
    <property type="entry name" value="GntR ligand-binding domain-like"/>
    <property type="match status" value="1"/>
</dbReference>
<evidence type="ECO:0000256" key="1">
    <source>
        <dbReference type="ARBA" id="ARBA00023015"/>
    </source>
</evidence>
<organism evidence="5 6">
    <name type="scientific">Caldalkalibacillus uzonensis</name>
    <dbReference type="NCBI Taxonomy" id="353224"/>
    <lineage>
        <taxon>Bacteria</taxon>
        <taxon>Bacillati</taxon>
        <taxon>Bacillota</taxon>
        <taxon>Bacilli</taxon>
        <taxon>Bacillales</taxon>
        <taxon>Bacillaceae</taxon>
        <taxon>Caldalkalibacillus</taxon>
    </lineage>
</organism>
<dbReference type="InterPro" id="IPR008920">
    <property type="entry name" value="TF_FadR/GntR_C"/>
</dbReference>
<sequence>MNINANFPAHVSVRSSVYQTIKDEIMTLALLPGQKVTENTIAGRLNVSRTPVREAFLKLSQEKLIEVYPQRGSFVSLIDPEHVEEARFMRKHLEIATVKLAAESFPDEYLLQLKNNVEAQKNCVQSKAYKQLFEYDQQFHQLIFTGCNKQRIWLAIQDFMIHFNRSRLLSLASNENWGPILTQHEQIVQAIEAKDPQQAEKVMSEHLKMHVFDIQALMEKYPDYFKR</sequence>
<name>A0ABU0CUB5_9BACI</name>
<accession>A0ABU0CUB5</accession>
<dbReference type="Gene3D" id="1.20.120.530">
    <property type="entry name" value="GntR ligand-binding domain-like"/>
    <property type="match status" value="1"/>
</dbReference>
<dbReference type="Proteomes" id="UP001232445">
    <property type="component" value="Unassembled WGS sequence"/>
</dbReference>
<dbReference type="Gene3D" id="1.10.10.10">
    <property type="entry name" value="Winged helix-like DNA-binding domain superfamily/Winged helix DNA-binding domain"/>
    <property type="match status" value="1"/>
</dbReference>
<dbReference type="Pfam" id="PF07729">
    <property type="entry name" value="FCD"/>
    <property type="match status" value="1"/>
</dbReference>
<dbReference type="RefSeq" id="WP_307337231.1">
    <property type="nucleotide sequence ID" value="NZ_JAUSUQ010000004.1"/>
</dbReference>
<dbReference type="InterPro" id="IPR036388">
    <property type="entry name" value="WH-like_DNA-bd_sf"/>
</dbReference>
<evidence type="ECO:0000256" key="2">
    <source>
        <dbReference type="ARBA" id="ARBA00023125"/>
    </source>
</evidence>
<gene>
    <name evidence="5" type="ORF">J2S00_001398</name>
</gene>
<evidence type="ECO:0000256" key="3">
    <source>
        <dbReference type="ARBA" id="ARBA00023163"/>
    </source>
</evidence>
<dbReference type="InterPro" id="IPR011711">
    <property type="entry name" value="GntR_C"/>
</dbReference>
<reference evidence="5 6" key="1">
    <citation type="submission" date="2023-07" db="EMBL/GenBank/DDBJ databases">
        <title>Genomic Encyclopedia of Type Strains, Phase IV (KMG-IV): sequencing the most valuable type-strain genomes for metagenomic binning, comparative biology and taxonomic classification.</title>
        <authorList>
            <person name="Goeker M."/>
        </authorList>
    </citation>
    <scope>NUCLEOTIDE SEQUENCE [LARGE SCALE GENOMIC DNA]</scope>
    <source>
        <strain evidence="5 6">DSM 17740</strain>
    </source>
</reference>
<keyword evidence="2 5" id="KW-0238">DNA-binding</keyword>
<dbReference type="EMBL" id="JAUSUQ010000004">
    <property type="protein sequence ID" value="MDQ0338612.1"/>
    <property type="molecule type" value="Genomic_DNA"/>
</dbReference>
<dbReference type="GO" id="GO:0003677">
    <property type="term" value="F:DNA binding"/>
    <property type="evidence" value="ECO:0007669"/>
    <property type="project" value="UniProtKB-KW"/>
</dbReference>
<feature type="domain" description="HTH gntR-type" evidence="4">
    <location>
        <begin position="11"/>
        <end position="78"/>
    </location>
</feature>
<dbReference type="PANTHER" id="PTHR43537:SF5">
    <property type="entry name" value="UXU OPERON TRANSCRIPTIONAL REGULATOR"/>
    <property type="match status" value="1"/>
</dbReference>
<dbReference type="SMART" id="SM00895">
    <property type="entry name" value="FCD"/>
    <property type="match status" value="1"/>
</dbReference>
<keyword evidence="3" id="KW-0804">Transcription</keyword>
<evidence type="ECO:0000313" key="6">
    <source>
        <dbReference type="Proteomes" id="UP001232445"/>
    </source>
</evidence>
<dbReference type="PROSITE" id="PS50949">
    <property type="entry name" value="HTH_GNTR"/>
    <property type="match status" value="1"/>
</dbReference>
<dbReference type="InterPro" id="IPR000524">
    <property type="entry name" value="Tscrpt_reg_HTH_GntR"/>
</dbReference>
<dbReference type="SMART" id="SM00345">
    <property type="entry name" value="HTH_GNTR"/>
    <property type="match status" value="1"/>
</dbReference>
<protein>
    <submittedName>
        <fullName evidence="5">DNA-binding GntR family transcriptional regulator</fullName>
    </submittedName>
</protein>
<dbReference type="PANTHER" id="PTHR43537">
    <property type="entry name" value="TRANSCRIPTIONAL REGULATOR, GNTR FAMILY"/>
    <property type="match status" value="1"/>
</dbReference>
<dbReference type="Pfam" id="PF00392">
    <property type="entry name" value="GntR"/>
    <property type="match status" value="1"/>
</dbReference>
<evidence type="ECO:0000259" key="4">
    <source>
        <dbReference type="PROSITE" id="PS50949"/>
    </source>
</evidence>
<dbReference type="CDD" id="cd07377">
    <property type="entry name" value="WHTH_GntR"/>
    <property type="match status" value="1"/>
</dbReference>
<comment type="caution">
    <text evidence="5">The sequence shown here is derived from an EMBL/GenBank/DDBJ whole genome shotgun (WGS) entry which is preliminary data.</text>
</comment>
<evidence type="ECO:0000313" key="5">
    <source>
        <dbReference type="EMBL" id="MDQ0338612.1"/>
    </source>
</evidence>
<dbReference type="SUPFAM" id="SSF46785">
    <property type="entry name" value="Winged helix' DNA-binding domain"/>
    <property type="match status" value="1"/>
</dbReference>